<proteinExistence type="predicted"/>
<dbReference type="AlphaFoldDB" id="A0A6G5AGD8"/>
<evidence type="ECO:0000313" key="2">
    <source>
        <dbReference type="EMBL" id="NIE49879.1"/>
    </source>
</evidence>
<evidence type="ECO:0000256" key="1">
    <source>
        <dbReference type="SAM" id="MobiDB-lite"/>
    </source>
</evidence>
<sequence length="113" mass="12363">MFTCPELRPLRLGNSSKDVFEPVLSRDKNKRLKRLVVPAASSDTAATTSKPSDKWYHMPSASSVSMPDLKHSQKSTWPPDIQELNGAAATSDADLTSVRAHTTASRKALELQV</sequence>
<organism evidence="2">
    <name type="scientific">Rhipicephalus microplus</name>
    <name type="common">Cattle tick</name>
    <name type="synonym">Boophilus microplus</name>
    <dbReference type="NCBI Taxonomy" id="6941"/>
    <lineage>
        <taxon>Eukaryota</taxon>
        <taxon>Metazoa</taxon>
        <taxon>Ecdysozoa</taxon>
        <taxon>Arthropoda</taxon>
        <taxon>Chelicerata</taxon>
        <taxon>Arachnida</taxon>
        <taxon>Acari</taxon>
        <taxon>Parasitiformes</taxon>
        <taxon>Ixodida</taxon>
        <taxon>Ixodoidea</taxon>
        <taxon>Ixodidae</taxon>
        <taxon>Rhipicephalinae</taxon>
        <taxon>Rhipicephalus</taxon>
        <taxon>Boophilus</taxon>
    </lineage>
</organism>
<reference evidence="2" key="1">
    <citation type="submission" date="2020-03" db="EMBL/GenBank/DDBJ databases">
        <title>A transcriptome and proteome of the tick Rhipicephalus microplus shaped by the genetic composition of its hosts and developmental stage.</title>
        <authorList>
            <person name="Garcia G.R."/>
            <person name="Ribeiro J.M.C."/>
            <person name="Maruyama S.R."/>
            <person name="Gardinasse L.G."/>
            <person name="Nelson K."/>
            <person name="Ferreira B.R."/>
            <person name="Andrade T.G."/>
            <person name="Santos I.K.F.M."/>
        </authorList>
    </citation>
    <scope>NUCLEOTIDE SEQUENCE</scope>
    <source>
        <strain evidence="2">NSGR</strain>
        <tissue evidence="2">Salivary glands</tissue>
    </source>
</reference>
<dbReference type="EMBL" id="GIKN01007606">
    <property type="protein sequence ID" value="NIE49879.1"/>
    <property type="molecule type" value="Transcribed_RNA"/>
</dbReference>
<feature type="region of interest" description="Disordered" evidence="1">
    <location>
        <begin position="39"/>
        <end position="81"/>
    </location>
</feature>
<protein>
    <submittedName>
        <fullName evidence="2">Uncharacterized protein</fullName>
    </submittedName>
</protein>
<accession>A0A6G5AGD8</accession>
<name>A0A6G5AGD8_RHIMP</name>
<feature type="compositionally biased region" description="Low complexity" evidence="1">
    <location>
        <begin position="39"/>
        <end position="49"/>
    </location>
</feature>